<feature type="region of interest" description="Disordered" evidence="1">
    <location>
        <begin position="104"/>
        <end position="127"/>
    </location>
</feature>
<dbReference type="OrthoDB" id="551302at2759"/>
<dbReference type="PANTHER" id="PTHR12398">
    <property type="entry name" value="PROTEIN PHOSPHATASE INHIBITOR"/>
    <property type="match status" value="1"/>
</dbReference>
<dbReference type="Gene3D" id="6.10.250.1050">
    <property type="match status" value="1"/>
</dbReference>
<dbReference type="Pfam" id="PF04979">
    <property type="entry name" value="IPP-2"/>
    <property type="match status" value="1"/>
</dbReference>
<dbReference type="Proteomes" id="UP000799302">
    <property type="component" value="Unassembled WGS sequence"/>
</dbReference>
<dbReference type="PANTHER" id="PTHR12398:SF20">
    <property type="entry name" value="PROTEIN PHOSPHATASE 1 REGULATORY INHIBITOR SUBUNIT 2"/>
    <property type="match status" value="1"/>
</dbReference>
<dbReference type="InterPro" id="IPR007062">
    <property type="entry name" value="PPI-2"/>
</dbReference>
<reference evidence="2" key="1">
    <citation type="journal article" date="2020" name="Stud. Mycol.">
        <title>101 Dothideomycetes genomes: a test case for predicting lifestyles and emergence of pathogens.</title>
        <authorList>
            <person name="Haridas S."/>
            <person name="Albert R."/>
            <person name="Binder M."/>
            <person name="Bloem J."/>
            <person name="Labutti K."/>
            <person name="Salamov A."/>
            <person name="Andreopoulos B."/>
            <person name="Baker S."/>
            <person name="Barry K."/>
            <person name="Bills G."/>
            <person name="Bluhm B."/>
            <person name="Cannon C."/>
            <person name="Castanera R."/>
            <person name="Culley D."/>
            <person name="Daum C."/>
            <person name="Ezra D."/>
            <person name="Gonzalez J."/>
            <person name="Henrissat B."/>
            <person name="Kuo A."/>
            <person name="Liang C."/>
            <person name="Lipzen A."/>
            <person name="Lutzoni F."/>
            <person name="Magnuson J."/>
            <person name="Mondo S."/>
            <person name="Nolan M."/>
            <person name="Ohm R."/>
            <person name="Pangilinan J."/>
            <person name="Park H.-J."/>
            <person name="Ramirez L."/>
            <person name="Alfaro M."/>
            <person name="Sun H."/>
            <person name="Tritt A."/>
            <person name="Yoshinaga Y."/>
            <person name="Zwiers L.-H."/>
            <person name="Turgeon B."/>
            <person name="Goodwin S."/>
            <person name="Spatafora J."/>
            <person name="Crous P."/>
            <person name="Grigoriev I."/>
        </authorList>
    </citation>
    <scope>NUCLEOTIDE SEQUENCE</scope>
    <source>
        <strain evidence="2">CBS 115976</strain>
    </source>
</reference>
<evidence type="ECO:0000313" key="3">
    <source>
        <dbReference type="Proteomes" id="UP000799302"/>
    </source>
</evidence>
<organism evidence="2 3">
    <name type="scientific">Microthyrium microscopicum</name>
    <dbReference type="NCBI Taxonomy" id="703497"/>
    <lineage>
        <taxon>Eukaryota</taxon>
        <taxon>Fungi</taxon>
        <taxon>Dikarya</taxon>
        <taxon>Ascomycota</taxon>
        <taxon>Pezizomycotina</taxon>
        <taxon>Dothideomycetes</taxon>
        <taxon>Dothideomycetes incertae sedis</taxon>
        <taxon>Microthyriales</taxon>
        <taxon>Microthyriaceae</taxon>
        <taxon>Microthyrium</taxon>
    </lineage>
</organism>
<name>A0A6A6U034_9PEZI</name>
<feature type="region of interest" description="Disordered" evidence="1">
    <location>
        <begin position="142"/>
        <end position="205"/>
    </location>
</feature>
<dbReference type="AlphaFoldDB" id="A0A6A6U034"/>
<evidence type="ECO:0000256" key="1">
    <source>
        <dbReference type="SAM" id="MobiDB-lite"/>
    </source>
</evidence>
<feature type="compositionally biased region" description="Basic and acidic residues" evidence="1">
    <location>
        <begin position="78"/>
        <end position="91"/>
    </location>
</feature>
<evidence type="ECO:0000313" key="2">
    <source>
        <dbReference type="EMBL" id="KAF2665452.1"/>
    </source>
</evidence>
<feature type="compositionally biased region" description="Low complexity" evidence="1">
    <location>
        <begin position="64"/>
        <end position="74"/>
    </location>
</feature>
<feature type="region of interest" description="Disordered" evidence="1">
    <location>
        <begin position="1"/>
        <end position="91"/>
    </location>
</feature>
<dbReference type="GO" id="GO:0009966">
    <property type="term" value="P:regulation of signal transduction"/>
    <property type="evidence" value="ECO:0007669"/>
    <property type="project" value="InterPro"/>
</dbReference>
<accession>A0A6A6U034</accession>
<dbReference type="EMBL" id="MU004240">
    <property type="protein sequence ID" value="KAF2665452.1"/>
    <property type="molecule type" value="Genomic_DNA"/>
</dbReference>
<protein>
    <recommendedName>
        <fullName evidence="4">Glc8 protein</fullName>
    </recommendedName>
</protein>
<feature type="compositionally biased region" description="Basic and acidic residues" evidence="1">
    <location>
        <begin position="104"/>
        <end position="115"/>
    </location>
</feature>
<gene>
    <name evidence="2" type="ORF">BT63DRAFT_428409</name>
</gene>
<keyword evidence="3" id="KW-1185">Reference proteome</keyword>
<evidence type="ECO:0008006" key="4">
    <source>
        <dbReference type="Google" id="ProtNLM"/>
    </source>
</evidence>
<sequence>MTSTEQPLHSPPSAGSPPKRPKGILKNRSTSNTNAFPPTPDPTDAERQLVLENTLRNAGDAARRPSSTRGSTSRRASHASDGENSPRLKWDEANLYLAEQEREAAGERMKIDEPKTPFAKQYDPDVDDVEVDAEGLVVDEMDAKQLKKPRGGNRMEDIPAFELGEPEVDVEQHVSTPESEKRVMVEEGMGGTEEPTGPAGEDEVEKHRKFEEMRKKHYEMKDVRGLLGHPEFVDEDE</sequence>
<feature type="compositionally biased region" description="Polar residues" evidence="1">
    <location>
        <begin position="27"/>
        <end position="36"/>
    </location>
</feature>
<dbReference type="GO" id="GO:0004864">
    <property type="term" value="F:protein phosphatase inhibitor activity"/>
    <property type="evidence" value="ECO:0007669"/>
    <property type="project" value="InterPro"/>
</dbReference>
<proteinExistence type="predicted"/>